<proteinExistence type="predicted"/>
<comment type="caution">
    <text evidence="2">The sequence shown here is derived from an EMBL/GenBank/DDBJ whole genome shotgun (WGS) entry which is preliminary data.</text>
</comment>
<evidence type="ECO:0000256" key="1">
    <source>
        <dbReference type="SAM" id="MobiDB-lite"/>
    </source>
</evidence>
<accession>A0AAV4TYW7</accession>
<feature type="region of interest" description="Disordered" evidence="1">
    <location>
        <begin position="35"/>
        <end position="54"/>
    </location>
</feature>
<dbReference type="Proteomes" id="UP001054837">
    <property type="component" value="Unassembled WGS sequence"/>
</dbReference>
<protein>
    <submittedName>
        <fullName evidence="2">Uncharacterized protein</fullName>
    </submittedName>
</protein>
<keyword evidence="3" id="KW-1185">Reference proteome</keyword>
<name>A0AAV4TYW7_9ARAC</name>
<evidence type="ECO:0000313" key="2">
    <source>
        <dbReference type="EMBL" id="GIY50232.1"/>
    </source>
</evidence>
<gene>
    <name evidence="2" type="ORF">CDAR_319111</name>
</gene>
<dbReference type="EMBL" id="BPLQ01010363">
    <property type="protein sequence ID" value="GIY50232.1"/>
    <property type="molecule type" value="Genomic_DNA"/>
</dbReference>
<sequence>MRRVDTKTMEGVALCNFDAHAYASAMRPSPVLVASRDDDSAMSSSTRTAPAPAQRFSEEFFRNHLRASPPLPLLSTPFVVVTVRDDATPNIARNHEFLEVFFTV</sequence>
<evidence type="ECO:0000313" key="3">
    <source>
        <dbReference type="Proteomes" id="UP001054837"/>
    </source>
</evidence>
<reference evidence="2 3" key="1">
    <citation type="submission" date="2021-06" db="EMBL/GenBank/DDBJ databases">
        <title>Caerostris darwini draft genome.</title>
        <authorList>
            <person name="Kono N."/>
            <person name="Arakawa K."/>
        </authorList>
    </citation>
    <scope>NUCLEOTIDE SEQUENCE [LARGE SCALE GENOMIC DNA]</scope>
</reference>
<dbReference type="AlphaFoldDB" id="A0AAV4TYW7"/>
<organism evidence="2 3">
    <name type="scientific">Caerostris darwini</name>
    <dbReference type="NCBI Taxonomy" id="1538125"/>
    <lineage>
        <taxon>Eukaryota</taxon>
        <taxon>Metazoa</taxon>
        <taxon>Ecdysozoa</taxon>
        <taxon>Arthropoda</taxon>
        <taxon>Chelicerata</taxon>
        <taxon>Arachnida</taxon>
        <taxon>Araneae</taxon>
        <taxon>Araneomorphae</taxon>
        <taxon>Entelegynae</taxon>
        <taxon>Araneoidea</taxon>
        <taxon>Araneidae</taxon>
        <taxon>Caerostris</taxon>
    </lineage>
</organism>